<dbReference type="EC" id="4.1.1.97" evidence="2"/>
<keyword evidence="2" id="KW-0456">Lyase</keyword>
<dbReference type="InterPro" id="IPR017595">
    <property type="entry name" value="OHCU_decarboxylase-2"/>
</dbReference>
<dbReference type="PANTHER" id="PTHR43466:SF1">
    <property type="entry name" value="2-OXO-4-HYDROXY-4-CARBOXY-5-UREIDOIMIDAZOLINE DECARBOXYLASE-RELATED"/>
    <property type="match status" value="1"/>
</dbReference>
<evidence type="ECO:0000313" key="3">
    <source>
        <dbReference type="Proteomes" id="UP000694257"/>
    </source>
</evidence>
<evidence type="ECO:0000313" key="2">
    <source>
        <dbReference type="EMBL" id="QXN91151.1"/>
    </source>
</evidence>
<dbReference type="PANTHER" id="PTHR43466">
    <property type="entry name" value="2-OXO-4-HYDROXY-4-CARBOXY-5-UREIDOIMIDAZOLINE DECARBOXYLASE-RELATED"/>
    <property type="match status" value="1"/>
</dbReference>
<organism evidence="2 3">
    <name type="scientific">Nocardia iowensis</name>
    <dbReference type="NCBI Taxonomy" id="204891"/>
    <lineage>
        <taxon>Bacteria</taxon>
        <taxon>Bacillati</taxon>
        <taxon>Actinomycetota</taxon>
        <taxon>Actinomycetes</taxon>
        <taxon>Mycobacteriales</taxon>
        <taxon>Nocardiaceae</taxon>
        <taxon>Nocardia</taxon>
    </lineage>
</organism>
<dbReference type="NCBIfam" id="NF010372">
    <property type="entry name" value="PRK13798.1"/>
    <property type="match status" value="1"/>
</dbReference>
<evidence type="ECO:0000259" key="1">
    <source>
        <dbReference type="Pfam" id="PF09349"/>
    </source>
</evidence>
<gene>
    <name evidence="2" type="primary">uraD</name>
    <name evidence="2" type="ORF">KV110_38445</name>
</gene>
<dbReference type="Proteomes" id="UP000694257">
    <property type="component" value="Chromosome"/>
</dbReference>
<dbReference type="EMBL" id="CP078145">
    <property type="protein sequence ID" value="QXN91151.1"/>
    <property type="molecule type" value="Genomic_DNA"/>
</dbReference>
<reference evidence="2 3" key="1">
    <citation type="submission" date="2021-07" db="EMBL/GenBank/DDBJ databases">
        <title>Whole Genome Sequence of Nocardia Iowensis.</title>
        <authorList>
            <person name="Lamm A."/>
            <person name="Collins-Fairclough A.M."/>
            <person name="Bunk B."/>
            <person name="Sproer C."/>
        </authorList>
    </citation>
    <scope>NUCLEOTIDE SEQUENCE [LARGE SCALE GENOMIC DNA]</scope>
    <source>
        <strain evidence="2 3">NRRL 5646</strain>
    </source>
</reference>
<proteinExistence type="predicted"/>
<dbReference type="GO" id="GO:0051997">
    <property type="term" value="F:2-oxo-4-hydroxy-4-carboxy-5-ureidoimidazoline decarboxylase activity"/>
    <property type="evidence" value="ECO:0007669"/>
    <property type="project" value="UniProtKB-EC"/>
</dbReference>
<dbReference type="Pfam" id="PF09349">
    <property type="entry name" value="OHCU_decarbox"/>
    <property type="match status" value="1"/>
</dbReference>
<feature type="domain" description="Oxo-4-hydroxy-4-carboxy-5-ureidoimidazoline decarboxylase" evidence="1">
    <location>
        <begin position="12"/>
        <end position="160"/>
    </location>
</feature>
<accession>A0ABX8RPD2</accession>
<dbReference type="InterPro" id="IPR018020">
    <property type="entry name" value="OHCU_decarboxylase"/>
</dbReference>
<dbReference type="RefSeq" id="WP_218472008.1">
    <property type="nucleotide sequence ID" value="NZ_BAABJN010000012.1"/>
</dbReference>
<protein>
    <submittedName>
        <fullName evidence="2">2-oxo-4-hydroxy-4-carboxy-5-ureidoimidazoline decarboxylase</fullName>
        <ecNumber evidence="2">4.1.1.97</ecNumber>
    </submittedName>
</protein>
<keyword evidence="3" id="KW-1185">Reference proteome</keyword>
<name>A0ABX8RPD2_NOCIO</name>
<dbReference type="NCBIfam" id="TIGR03180">
    <property type="entry name" value="UraD_2"/>
    <property type="match status" value="1"/>
</dbReference>
<sequence>MTDDGATLAGFNALPESAATEALLACCSSPAWARALVAGRPYATVDAVLDAADAVLAELPESEIDLALAGHPRIGERPDTAASAREQAGVADAQDAVRSALAAGNRAYEERFGHIYLVCASGRSGSELLAILEARLGNGGETERRVMRTELAKINRIRLRALLADTP</sequence>